<gene>
    <name evidence="1" type="ORF">NPIL_321021</name>
</gene>
<sequence length="96" mass="11056">MPLVEFIKSVREKKYVEKYENAETIPNNDVLIDVGFDGPEKKDRKAVDEDDEDHLKKANEDLATAMAVRTCCSRWLAVPRTAPPHTQRRVEVRICD</sequence>
<proteinExistence type="predicted"/>
<dbReference type="EMBL" id="BMAW01087893">
    <property type="protein sequence ID" value="GFS32108.1"/>
    <property type="molecule type" value="Genomic_DNA"/>
</dbReference>
<keyword evidence="2" id="KW-1185">Reference proteome</keyword>
<organism evidence="1 2">
    <name type="scientific">Nephila pilipes</name>
    <name type="common">Giant wood spider</name>
    <name type="synonym">Nephila maculata</name>
    <dbReference type="NCBI Taxonomy" id="299642"/>
    <lineage>
        <taxon>Eukaryota</taxon>
        <taxon>Metazoa</taxon>
        <taxon>Ecdysozoa</taxon>
        <taxon>Arthropoda</taxon>
        <taxon>Chelicerata</taxon>
        <taxon>Arachnida</taxon>
        <taxon>Araneae</taxon>
        <taxon>Araneomorphae</taxon>
        <taxon>Entelegynae</taxon>
        <taxon>Araneoidea</taxon>
        <taxon>Nephilidae</taxon>
        <taxon>Nephila</taxon>
    </lineage>
</organism>
<reference evidence="1" key="1">
    <citation type="submission" date="2020-08" db="EMBL/GenBank/DDBJ databases">
        <title>Multicomponent nature underlies the extraordinary mechanical properties of spider dragline silk.</title>
        <authorList>
            <person name="Kono N."/>
            <person name="Nakamura H."/>
            <person name="Mori M."/>
            <person name="Yoshida Y."/>
            <person name="Ohtoshi R."/>
            <person name="Malay A.D."/>
            <person name="Moran D.A.P."/>
            <person name="Tomita M."/>
            <person name="Numata K."/>
            <person name="Arakawa K."/>
        </authorList>
    </citation>
    <scope>NUCLEOTIDE SEQUENCE</scope>
</reference>
<evidence type="ECO:0000313" key="1">
    <source>
        <dbReference type="EMBL" id="GFS32108.1"/>
    </source>
</evidence>
<accession>A0A8X6M9A5</accession>
<protein>
    <submittedName>
        <fullName evidence="1">Uncharacterized protein</fullName>
    </submittedName>
</protein>
<evidence type="ECO:0000313" key="2">
    <source>
        <dbReference type="Proteomes" id="UP000887013"/>
    </source>
</evidence>
<comment type="caution">
    <text evidence="1">The sequence shown here is derived from an EMBL/GenBank/DDBJ whole genome shotgun (WGS) entry which is preliminary data.</text>
</comment>
<name>A0A8X6M9A5_NEPPI</name>
<dbReference type="AlphaFoldDB" id="A0A8X6M9A5"/>
<dbReference type="Proteomes" id="UP000887013">
    <property type="component" value="Unassembled WGS sequence"/>
</dbReference>